<dbReference type="GO" id="GO:0005730">
    <property type="term" value="C:nucleolus"/>
    <property type="evidence" value="ECO:0007669"/>
    <property type="project" value="TreeGrafter"/>
</dbReference>
<dbReference type="InterPro" id="IPR020596">
    <property type="entry name" value="rRNA_Ade_Mease_Trfase_CS"/>
</dbReference>
<keyword evidence="13" id="KW-1185">Reference proteome</keyword>
<dbReference type="AlphaFoldDB" id="A0A915PZJ3"/>
<keyword evidence="11" id="KW-0812">Transmembrane</keyword>
<feature type="domain" description="Ribosomal RNA adenine methylase transferase N-terminal" evidence="12">
    <location>
        <begin position="91"/>
        <end position="260"/>
    </location>
</feature>
<dbReference type="InterPro" id="IPR029063">
    <property type="entry name" value="SAM-dependent_MTases_sf"/>
</dbReference>
<comment type="similarity">
    <text evidence="8 9 10">Belongs to the class I-like SAM-binding methyltransferase superfamily. rRNA adenine N(6)-methyltransferase family.</text>
</comment>
<dbReference type="EC" id="2.1.1.-" evidence="10"/>
<dbReference type="NCBIfam" id="TIGR00755">
    <property type="entry name" value="ksgA"/>
    <property type="match status" value="1"/>
</dbReference>
<evidence type="ECO:0000256" key="8">
    <source>
        <dbReference type="ARBA" id="ARBA00061109"/>
    </source>
</evidence>
<dbReference type="SUPFAM" id="SSF53335">
    <property type="entry name" value="S-adenosyl-L-methionine-dependent methyltransferases"/>
    <property type="match status" value="1"/>
</dbReference>
<organism evidence="13 14">
    <name type="scientific">Setaria digitata</name>
    <dbReference type="NCBI Taxonomy" id="48799"/>
    <lineage>
        <taxon>Eukaryota</taxon>
        <taxon>Metazoa</taxon>
        <taxon>Ecdysozoa</taxon>
        <taxon>Nematoda</taxon>
        <taxon>Chromadorea</taxon>
        <taxon>Rhabditida</taxon>
        <taxon>Spirurina</taxon>
        <taxon>Spiruromorpha</taxon>
        <taxon>Filarioidea</taxon>
        <taxon>Setariidae</taxon>
        <taxon>Setaria</taxon>
    </lineage>
</organism>
<dbReference type="FunFam" id="3.40.50.150:FF:000007">
    <property type="entry name" value="rRNA adenine N(6)-methyltransferase"/>
    <property type="match status" value="1"/>
</dbReference>
<comment type="function">
    <text evidence="7">Specifically dimethylates two adjacent adenosines in the loop of a conserved hairpin near the 3'-end of 18S rRNA in the 40S particle. Involved in the pre-rRNA processing steps leading to small-subunit rRNA production independently of its RNA-modifying catalytic activity. Part of the small subunit (SSU) processome, first precursor of the small eukaryotic ribosomal subunit. During the assembly of the SSU processome in the nucleolus, many ribosome biogenesis factors, an RNA chaperone and ribosomal proteins associate with the nascent pre-rRNA and work in concert to generate RNA folding, modifications, rearrangements and cleavage as well as targeted degradation of pre-ribosomal RNA by the RNA exosome.</text>
</comment>
<comment type="subunit">
    <text evidence="6">Part of the small subunit (SSU) processome, composed of more than 70 proteins and the RNA chaperone small nucleolar RNA (snoRNA) U3.</text>
</comment>
<feature type="binding site" evidence="9">
    <location>
        <position position="132"/>
    </location>
    <ligand>
        <name>S-adenosyl-L-methionine</name>
        <dbReference type="ChEBI" id="CHEBI:59789"/>
    </ligand>
</feature>
<keyword evidence="5 9" id="KW-0694">RNA-binding</keyword>
<keyword evidence="11" id="KW-1133">Transmembrane helix</keyword>
<dbReference type="Gene3D" id="1.10.8.480">
    <property type="match status" value="1"/>
</dbReference>
<dbReference type="Gene3D" id="3.40.50.150">
    <property type="entry name" value="Vaccinia Virus protein VP39"/>
    <property type="match status" value="1"/>
</dbReference>
<feature type="binding site" evidence="9">
    <location>
        <position position="86"/>
    </location>
    <ligand>
        <name>S-adenosyl-L-methionine</name>
        <dbReference type="ChEBI" id="CHEBI:59789"/>
    </ligand>
</feature>
<dbReference type="GO" id="GO:0003723">
    <property type="term" value="F:RNA binding"/>
    <property type="evidence" value="ECO:0007669"/>
    <property type="project" value="UniProtKB-UniRule"/>
</dbReference>
<feature type="binding site" evidence="9">
    <location>
        <position position="84"/>
    </location>
    <ligand>
        <name>S-adenosyl-L-methionine</name>
        <dbReference type="ChEBI" id="CHEBI:59789"/>
    </ligand>
</feature>
<evidence type="ECO:0000256" key="5">
    <source>
        <dbReference type="ARBA" id="ARBA00022884"/>
    </source>
</evidence>
<keyword evidence="4 9" id="KW-0949">S-adenosyl-L-methionine</keyword>
<evidence type="ECO:0000256" key="11">
    <source>
        <dbReference type="SAM" id="Phobius"/>
    </source>
</evidence>
<dbReference type="InterPro" id="IPR001737">
    <property type="entry name" value="KsgA/Erm"/>
</dbReference>
<dbReference type="SMART" id="SM00650">
    <property type="entry name" value="rADc"/>
    <property type="match status" value="1"/>
</dbReference>
<evidence type="ECO:0000256" key="7">
    <source>
        <dbReference type="ARBA" id="ARBA00046134"/>
    </source>
</evidence>
<reference evidence="14" key="1">
    <citation type="submission" date="2022-11" db="UniProtKB">
        <authorList>
            <consortium name="WormBaseParasite"/>
        </authorList>
    </citation>
    <scope>IDENTIFICATION</scope>
</reference>
<keyword evidence="1 10" id="KW-0698">rRNA processing</keyword>
<dbReference type="Proteomes" id="UP000887581">
    <property type="component" value="Unplaced"/>
</dbReference>
<evidence type="ECO:0000256" key="10">
    <source>
        <dbReference type="RuleBase" id="RU362106"/>
    </source>
</evidence>
<protein>
    <recommendedName>
        <fullName evidence="10">rRNA adenine N(6)-methyltransferase</fullName>
        <ecNumber evidence="10">2.1.1.-</ecNumber>
    </recommendedName>
</protein>
<evidence type="ECO:0000256" key="6">
    <source>
        <dbReference type="ARBA" id="ARBA00035020"/>
    </source>
</evidence>
<evidence type="ECO:0000256" key="9">
    <source>
        <dbReference type="PROSITE-ProRule" id="PRU01026"/>
    </source>
</evidence>
<proteinExistence type="inferred from homology"/>
<evidence type="ECO:0000259" key="12">
    <source>
        <dbReference type="SMART" id="SM00650"/>
    </source>
</evidence>
<dbReference type="PANTHER" id="PTHR11727">
    <property type="entry name" value="DIMETHYLADENOSINE TRANSFERASE"/>
    <property type="match status" value="1"/>
</dbReference>
<evidence type="ECO:0000313" key="14">
    <source>
        <dbReference type="WBParaSite" id="sdigi.contig64.g3382.t1"/>
    </source>
</evidence>
<dbReference type="WBParaSite" id="sdigi.contig64.g3382.t1">
    <property type="protein sequence ID" value="sdigi.contig64.g3382.t1"/>
    <property type="gene ID" value="sdigi.contig64.g3382"/>
</dbReference>
<evidence type="ECO:0000256" key="1">
    <source>
        <dbReference type="ARBA" id="ARBA00022552"/>
    </source>
</evidence>
<feature type="binding site" evidence="9">
    <location>
        <position position="111"/>
    </location>
    <ligand>
        <name>S-adenosyl-L-methionine</name>
        <dbReference type="ChEBI" id="CHEBI:59789"/>
    </ligand>
</feature>
<dbReference type="Pfam" id="PF00398">
    <property type="entry name" value="RrnaAD"/>
    <property type="match status" value="1"/>
</dbReference>
<evidence type="ECO:0000313" key="13">
    <source>
        <dbReference type="Proteomes" id="UP000887581"/>
    </source>
</evidence>
<keyword evidence="3 9" id="KW-0808">Transferase</keyword>
<dbReference type="PANTHER" id="PTHR11727:SF7">
    <property type="entry name" value="DIMETHYLADENOSINE TRANSFERASE-RELATED"/>
    <property type="match status" value="1"/>
</dbReference>
<sequence>MKRYSTFSKPSICLDLFVAGVVNVVMIVSVWFNYGMTAAECFYENRRPHFILGFMGKAKLKKKDATKRNGTVQALPFNTGRGQHILKNPGIVNAIIEKSAIKATDTVFEVGSGTGNLTVMLMEKAKRVVACEIDQRMIAELKKRVIGTPHQQKLEVKQGDVVKIEWPFFDVCVANLPYQISSPFVFRLLLQRPLPRYAVLMFQKEFADRLLAKPGSKLYCRLSVNVQFLAQVEHLMKVKRTEFRPPPKVDSAVVRIAPRNPPPQINFQEWDNLLRIVFLRKNKTLLSLFKNNHVCDSLEKSYMALCSIKNMEVGNLFNMKEKIEHIITENGFASKRARQMDMEDFLSLLLSFNKEGIHFL</sequence>
<keyword evidence="11" id="KW-0472">Membrane</keyword>
<feature type="binding site" evidence="9">
    <location>
        <position position="175"/>
    </location>
    <ligand>
        <name>S-adenosyl-L-methionine</name>
        <dbReference type="ChEBI" id="CHEBI:59789"/>
    </ligand>
</feature>
<dbReference type="PROSITE" id="PS01131">
    <property type="entry name" value="RRNA_A_DIMETH"/>
    <property type="match status" value="1"/>
</dbReference>
<name>A0A915PZJ3_9BILA</name>
<evidence type="ECO:0000256" key="2">
    <source>
        <dbReference type="ARBA" id="ARBA00022603"/>
    </source>
</evidence>
<accession>A0A915PZJ3</accession>
<keyword evidence="2 9" id="KW-0489">Methyltransferase</keyword>
<dbReference type="CDD" id="cd02440">
    <property type="entry name" value="AdoMet_MTases"/>
    <property type="match status" value="1"/>
</dbReference>
<evidence type="ECO:0000256" key="4">
    <source>
        <dbReference type="ARBA" id="ARBA00022691"/>
    </source>
</evidence>
<feature type="binding site" evidence="9">
    <location>
        <position position="160"/>
    </location>
    <ligand>
        <name>S-adenosyl-L-methionine</name>
        <dbReference type="ChEBI" id="CHEBI:59789"/>
    </ligand>
</feature>
<feature type="transmembrane region" description="Helical" evidence="11">
    <location>
        <begin position="12"/>
        <end position="32"/>
    </location>
</feature>
<dbReference type="PROSITE" id="PS51689">
    <property type="entry name" value="SAM_RNA_A_N6_MT"/>
    <property type="match status" value="1"/>
</dbReference>
<evidence type="ECO:0000256" key="3">
    <source>
        <dbReference type="ARBA" id="ARBA00022679"/>
    </source>
</evidence>
<dbReference type="GO" id="GO:0000179">
    <property type="term" value="F:rRNA (adenine-N6,N6-)-dimethyltransferase activity"/>
    <property type="evidence" value="ECO:0007669"/>
    <property type="project" value="UniProtKB-UniRule"/>
</dbReference>
<dbReference type="InterPro" id="IPR011530">
    <property type="entry name" value="rRNA_adenine_dimethylase"/>
</dbReference>
<dbReference type="InterPro" id="IPR020598">
    <property type="entry name" value="rRNA_Ade_methylase_Trfase_N"/>
</dbReference>